<dbReference type="AlphaFoldDB" id="A0A2N6VR98"/>
<dbReference type="Proteomes" id="UP000235598">
    <property type="component" value="Unassembled WGS sequence"/>
</dbReference>
<dbReference type="Gene3D" id="3.40.50.2000">
    <property type="entry name" value="Glycogen Phosphorylase B"/>
    <property type="match status" value="2"/>
</dbReference>
<dbReference type="OrthoDB" id="4798593at2"/>
<dbReference type="EMBL" id="PNHK01000001">
    <property type="protein sequence ID" value="PMD06654.1"/>
    <property type="molecule type" value="Genomic_DNA"/>
</dbReference>
<sequence>MSELLPADTRIMHVLTDANSVLAEVARHAIQAQLDAGYRVAVASRESVFKALNVAGDRLRHIEIGAGAGLRLDDPNTALTLHKYYRHIDLVHAHGLHAAALAGAGLTGLPQSMHPSIVASVGRDGSMLADAQAQIVAKTATVVLGTTEPIVEKYVDTVAIVERAQLLSSDVDPVAQPRLSREEARDLLDVPSGSWLVSSPVALIDSPAVTTIAEVGVRLATYRSDRSWVFALTGGGRSRSTVRSGIVDRVEHMRLAEEVSTVDVLAASDVVVASDRMTAVDAERLMQLGRPVVFVGSEQNGRMYGDGVPQFAPDDVDGALHAVAELIDRPALRVQNGIHAHDRVSTARHTFIADHLLSVYAQALVLNDD</sequence>
<keyword evidence="1" id="KW-0808">Transferase</keyword>
<accession>A0A2N6VR98</accession>
<comment type="caution">
    <text evidence="1">The sequence shown here is derived from an EMBL/GenBank/DDBJ whole genome shotgun (WGS) entry which is preliminary data.</text>
</comment>
<dbReference type="SUPFAM" id="SSF53756">
    <property type="entry name" value="UDP-Glycosyltransferase/glycogen phosphorylase"/>
    <property type="match status" value="1"/>
</dbReference>
<proteinExistence type="predicted"/>
<reference evidence="1 2" key="1">
    <citation type="submission" date="2017-09" db="EMBL/GenBank/DDBJ databases">
        <title>Bacterial strain isolated from the female urinary microbiota.</title>
        <authorList>
            <person name="Thomas-White K."/>
            <person name="Kumar N."/>
            <person name="Forster S."/>
            <person name="Putonti C."/>
            <person name="Lawley T."/>
            <person name="Wolfe A.J."/>
        </authorList>
    </citation>
    <scope>NUCLEOTIDE SEQUENCE [LARGE SCALE GENOMIC DNA]</scope>
    <source>
        <strain evidence="1 2">UMB1301</strain>
    </source>
</reference>
<dbReference type="GO" id="GO:0016740">
    <property type="term" value="F:transferase activity"/>
    <property type="evidence" value="ECO:0007669"/>
    <property type="project" value="UniProtKB-KW"/>
</dbReference>
<evidence type="ECO:0000313" key="2">
    <source>
        <dbReference type="Proteomes" id="UP000235598"/>
    </source>
</evidence>
<dbReference type="RefSeq" id="WP_102238296.1">
    <property type="nucleotide sequence ID" value="NZ_PNHK01000001.1"/>
</dbReference>
<organism evidence="1 2">
    <name type="scientific">Brevibacterium paucivorans</name>
    <dbReference type="NCBI Taxonomy" id="170994"/>
    <lineage>
        <taxon>Bacteria</taxon>
        <taxon>Bacillati</taxon>
        <taxon>Actinomycetota</taxon>
        <taxon>Actinomycetes</taxon>
        <taxon>Micrococcales</taxon>
        <taxon>Brevibacteriaceae</taxon>
        <taxon>Brevibacterium</taxon>
    </lineage>
</organism>
<protein>
    <submittedName>
        <fullName evidence="1">Group 1 glycosyl transferase</fullName>
    </submittedName>
</protein>
<gene>
    <name evidence="1" type="ORF">CJ199_04690</name>
</gene>
<name>A0A2N6VR98_9MICO</name>
<evidence type="ECO:0000313" key="1">
    <source>
        <dbReference type="EMBL" id="PMD06654.1"/>
    </source>
</evidence>